<protein>
    <recommendedName>
        <fullName evidence="3">Gag-pol polyprotein</fullName>
    </recommendedName>
</protein>
<comment type="caution">
    <text evidence="1">The sequence shown here is derived from an EMBL/GenBank/DDBJ whole genome shotgun (WGS) entry which is preliminary data.</text>
</comment>
<dbReference type="Proteomes" id="UP001634007">
    <property type="component" value="Unassembled WGS sequence"/>
</dbReference>
<organism evidence="1 2">
    <name type="scientific">Eucalyptus globulus</name>
    <name type="common">Tasmanian blue gum</name>
    <dbReference type="NCBI Taxonomy" id="34317"/>
    <lineage>
        <taxon>Eukaryota</taxon>
        <taxon>Viridiplantae</taxon>
        <taxon>Streptophyta</taxon>
        <taxon>Embryophyta</taxon>
        <taxon>Tracheophyta</taxon>
        <taxon>Spermatophyta</taxon>
        <taxon>Magnoliopsida</taxon>
        <taxon>eudicotyledons</taxon>
        <taxon>Gunneridae</taxon>
        <taxon>Pentapetalae</taxon>
        <taxon>rosids</taxon>
        <taxon>malvids</taxon>
        <taxon>Myrtales</taxon>
        <taxon>Myrtaceae</taxon>
        <taxon>Myrtoideae</taxon>
        <taxon>Eucalypteae</taxon>
        <taxon>Eucalyptus</taxon>
    </lineage>
</organism>
<accession>A0ABD3JPB5</accession>
<dbReference type="AlphaFoldDB" id="A0ABD3JPB5"/>
<keyword evidence="2" id="KW-1185">Reference proteome</keyword>
<evidence type="ECO:0000313" key="2">
    <source>
        <dbReference type="Proteomes" id="UP001634007"/>
    </source>
</evidence>
<proteinExistence type="predicted"/>
<evidence type="ECO:0008006" key="3">
    <source>
        <dbReference type="Google" id="ProtNLM"/>
    </source>
</evidence>
<dbReference type="EMBL" id="JBJKBG010000007">
    <property type="protein sequence ID" value="KAL3729470.1"/>
    <property type="molecule type" value="Genomic_DNA"/>
</dbReference>
<sequence>MGDPSKSPIEVDPGKNNAVMTEVISSSSDRIIDKKLEGSANFHQWKKLVKLTLTGRNQHRHLTEFKPRDDVTWDAVDARILGPMLNSMESNVVDLELILIQSENCGSI</sequence>
<reference evidence="1 2" key="1">
    <citation type="submission" date="2024-11" db="EMBL/GenBank/DDBJ databases">
        <title>Chromosome-level genome assembly of Eucalyptus globulus Labill. provides insights into its genome evolution.</title>
        <authorList>
            <person name="Li X."/>
        </authorList>
    </citation>
    <scope>NUCLEOTIDE SEQUENCE [LARGE SCALE GENOMIC DNA]</scope>
    <source>
        <strain evidence="1">CL2024</strain>
        <tissue evidence="1">Fresh tender leaves</tissue>
    </source>
</reference>
<name>A0ABD3JPB5_EUCGL</name>
<gene>
    <name evidence="1" type="ORF">ACJRO7_026570</name>
</gene>
<evidence type="ECO:0000313" key="1">
    <source>
        <dbReference type="EMBL" id="KAL3729470.1"/>
    </source>
</evidence>